<name>A0A7J8JKU2_ROUAE</name>
<evidence type="ECO:0000256" key="4">
    <source>
        <dbReference type="PROSITE-ProRule" id="PRU01161"/>
    </source>
</evidence>
<evidence type="ECO:0000256" key="1">
    <source>
        <dbReference type="ARBA" id="ARBA00013279"/>
    </source>
</evidence>
<accession>A0A7J8JKU2</accession>
<comment type="caution">
    <text evidence="4">Lacks conserved residue(s) required for the propagation of feature annotation.</text>
</comment>
<gene>
    <name evidence="6" type="ORF">HJG63_015576</name>
</gene>
<dbReference type="Proteomes" id="UP000593571">
    <property type="component" value="Unassembled WGS sequence"/>
</dbReference>
<dbReference type="EC" id="3.1.1.3" evidence="1"/>
<evidence type="ECO:0000259" key="5">
    <source>
        <dbReference type="PROSITE" id="PS51635"/>
    </source>
</evidence>
<feature type="active site" description="Proton acceptor" evidence="4">
    <location>
        <position position="166"/>
    </location>
</feature>
<dbReference type="Pfam" id="PF01734">
    <property type="entry name" value="Patatin"/>
    <property type="match status" value="1"/>
</dbReference>
<dbReference type="InterPro" id="IPR002641">
    <property type="entry name" value="PNPLA_dom"/>
</dbReference>
<dbReference type="EMBL" id="JACASE010000002">
    <property type="protein sequence ID" value="KAF6497131.1"/>
    <property type="molecule type" value="Genomic_DNA"/>
</dbReference>
<evidence type="ECO:0000256" key="2">
    <source>
        <dbReference type="ARBA" id="ARBA00022801"/>
    </source>
</evidence>
<reference evidence="6 7" key="1">
    <citation type="journal article" date="2020" name="Nature">
        <title>Six reference-quality genomes reveal evolution of bat adaptations.</title>
        <authorList>
            <person name="Jebb D."/>
            <person name="Huang Z."/>
            <person name="Pippel M."/>
            <person name="Hughes G.M."/>
            <person name="Lavrichenko K."/>
            <person name="Devanna P."/>
            <person name="Winkler S."/>
            <person name="Jermiin L.S."/>
            <person name="Skirmuntt E.C."/>
            <person name="Katzourakis A."/>
            <person name="Burkitt-Gray L."/>
            <person name="Ray D.A."/>
            <person name="Sullivan K.A.M."/>
            <person name="Roscito J.G."/>
            <person name="Kirilenko B.M."/>
            <person name="Davalos L.M."/>
            <person name="Corthals A.P."/>
            <person name="Power M.L."/>
            <person name="Jones G."/>
            <person name="Ransome R.D."/>
            <person name="Dechmann D.K.N."/>
            <person name="Locatelli A.G."/>
            <person name="Puechmaille S.J."/>
            <person name="Fedrigo O."/>
            <person name="Jarvis E.D."/>
            <person name="Hiller M."/>
            <person name="Vernes S.C."/>
            <person name="Myers E.W."/>
            <person name="Teeling E.C."/>
        </authorList>
    </citation>
    <scope>NUCLEOTIDE SEQUENCE [LARGE SCALE GENOMIC DNA]</scope>
    <source>
        <strain evidence="6">MRouAeg1</strain>
        <tissue evidence="6">Muscle</tissue>
    </source>
</reference>
<keyword evidence="4" id="KW-0442">Lipid degradation</keyword>
<feature type="short sequence motif" description="GXSXG" evidence="4">
    <location>
        <begin position="45"/>
        <end position="49"/>
    </location>
</feature>
<protein>
    <recommendedName>
        <fullName evidence="1">triacylglycerol lipase</fullName>
        <ecNumber evidence="1">3.1.1.3</ecNumber>
    </recommendedName>
</protein>
<dbReference type="SUPFAM" id="SSF52151">
    <property type="entry name" value="FabD/lysophospholipase-like"/>
    <property type="match status" value="1"/>
</dbReference>
<evidence type="ECO:0000256" key="3">
    <source>
        <dbReference type="ARBA" id="ARBA00023098"/>
    </source>
</evidence>
<dbReference type="Gene3D" id="3.40.1090.10">
    <property type="entry name" value="Cytosolic phospholipase A2 catalytic domain"/>
    <property type="match status" value="1"/>
</dbReference>
<dbReference type="GO" id="GO:0055088">
    <property type="term" value="P:lipid homeostasis"/>
    <property type="evidence" value="ECO:0007669"/>
    <property type="project" value="TreeGrafter"/>
</dbReference>
<evidence type="ECO:0000313" key="7">
    <source>
        <dbReference type="Proteomes" id="UP000593571"/>
    </source>
</evidence>
<dbReference type="InterPro" id="IPR033562">
    <property type="entry name" value="PLPL"/>
</dbReference>
<dbReference type="GO" id="GO:0004806">
    <property type="term" value="F:triacylglycerol lipase activity"/>
    <property type="evidence" value="ECO:0007669"/>
    <property type="project" value="UniProtKB-EC"/>
</dbReference>
<dbReference type="FunFam" id="3.40.1090.10:FF:000003">
    <property type="entry name" value="Patatin-like phospholipase domain-containing protein 2"/>
    <property type="match status" value="1"/>
</dbReference>
<feature type="short sequence motif" description="DGA/G" evidence="4">
    <location>
        <begin position="166"/>
        <end position="168"/>
    </location>
</feature>
<comment type="caution">
    <text evidence="6">The sequence shown here is derived from an EMBL/GenBank/DDBJ whole genome shotgun (WGS) entry which is preliminary data.</text>
</comment>
<dbReference type="GO" id="GO:0016020">
    <property type="term" value="C:membrane"/>
    <property type="evidence" value="ECO:0007669"/>
    <property type="project" value="TreeGrafter"/>
</dbReference>
<proteinExistence type="predicted"/>
<keyword evidence="3 4" id="KW-0443">Lipid metabolism</keyword>
<evidence type="ECO:0000313" key="6">
    <source>
        <dbReference type="EMBL" id="KAF6497131.1"/>
    </source>
</evidence>
<dbReference type="GO" id="GO:0019433">
    <property type="term" value="P:triglyceride catabolic process"/>
    <property type="evidence" value="ECO:0007669"/>
    <property type="project" value="TreeGrafter"/>
</dbReference>
<dbReference type="GO" id="GO:0005737">
    <property type="term" value="C:cytoplasm"/>
    <property type="evidence" value="ECO:0007669"/>
    <property type="project" value="TreeGrafter"/>
</dbReference>
<feature type="active site" description="Nucleophile" evidence="4">
    <location>
        <position position="47"/>
    </location>
</feature>
<keyword evidence="7" id="KW-1185">Reference proteome</keyword>
<sequence length="403" mass="45673">MCDPERSWSLSFSGCGFLFPYYLGAIDCMSERAPHLLSGARHFFGSSCGSIQSVFLLGGVPLNTLVKFSGGYFRRAMSHSMGVLHPSFNPSQILREQMERYLPANIHQLISGRVFISLTRVSDWGNVLVSEFQTKDEVLDAMVCSCFIPIYCGLIPPSFRGVRYIDGAASNNTPFFDAKTTVTMSPFYGEYDICPKVKSTNFFHMEFSRSSFQFCSDNLHLLTHILFPKNVKDFTEHCIQGYLDAARFLEENGICNRPQPCLSSSSQEPDVPVPCCETMDLRASPGLAAWPVSPKKELLDHLCHGPLPLDKSILEKMSPRLILELNRTFKKENKFMSGIRNSLPAKVMSYVMLPCTLPVDYVIAMAWRLVKWLPHGHDDIQWLYSITFQICSRVMTRLFPTYR</sequence>
<feature type="domain" description="PNPLA" evidence="5">
    <location>
        <begin position="10"/>
        <end position="179"/>
    </location>
</feature>
<dbReference type="GO" id="GO:0005811">
    <property type="term" value="C:lipid droplet"/>
    <property type="evidence" value="ECO:0007669"/>
    <property type="project" value="TreeGrafter"/>
</dbReference>
<dbReference type="PANTHER" id="PTHR12406:SF22">
    <property type="entry name" value="1-ACYLGLYCEROL-3-PHOSPHATE O-ACYLTRANSFERASE PNPLA3"/>
    <property type="match status" value="1"/>
</dbReference>
<organism evidence="6 7">
    <name type="scientific">Rousettus aegyptiacus</name>
    <name type="common">Egyptian fruit bat</name>
    <name type="synonym">Pteropus aegyptiacus</name>
    <dbReference type="NCBI Taxonomy" id="9407"/>
    <lineage>
        <taxon>Eukaryota</taxon>
        <taxon>Metazoa</taxon>
        <taxon>Chordata</taxon>
        <taxon>Craniata</taxon>
        <taxon>Vertebrata</taxon>
        <taxon>Euteleostomi</taxon>
        <taxon>Mammalia</taxon>
        <taxon>Eutheria</taxon>
        <taxon>Laurasiatheria</taxon>
        <taxon>Chiroptera</taxon>
        <taxon>Yinpterochiroptera</taxon>
        <taxon>Pteropodoidea</taxon>
        <taxon>Pteropodidae</taxon>
        <taxon>Rousettinae</taxon>
        <taxon>Rousettus</taxon>
    </lineage>
</organism>
<keyword evidence="2 4" id="KW-0378">Hydrolase</keyword>
<dbReference type="InterPro" id="IPR016035">
    <property type="entry name" value="Acyl_Trfase/lysoPLipase"/>
</dbReference>
<dbReference type="PROSITE" id="PS51635">
    <property type="entry name" value="PNPLA"/>
    <property type="match status" value="1"/>
</dbReference>
<dbReference type="AlphaFoldDB" id="A0A7J8JKU2"/>
<dbReference type="PANTHER" id="PTHR12406">
    <property type="entry name" value="CALCIUM-INDEPENDENT PHOSPHOLIPASE A2 IPLA2 -RELATED"/>
    <property type="match status" value="1"/>
</dbReference>